<reference evidence="4" key="1">
    <citation type="submission" date="2016-06" db="UniProtKB">
        <authorList>
            <consortium name="WormBaseParasite"/>
        </authorList>
    </citation>
    <scope>IDENTIFICATION</scope>
</reference>
<dbReference type="PANTHER" id="PTHR42899">
    <property type="entry name" value="SPERMATOGENESIS-ASSOCIATED PROTEIN 20"/>
    <property type="match status" value="1"/>
</dbReference>
<dbReference type="Proteomes" id="UP000270296">
    <property type="component" value="Unassembled WGS sequence"/>
</dbReference>
<dbReference type="InterPro" id="IPR036249">
    <property type="entry name" value="Thioredoxin-like_sf"/>
</dbReference>
<dbReference type="PANTHER" id="PTHR42899:SF1">
    <property type="entry name" value="SPERMATOGENESIS-ASSOCIATED PROTEIN 20"/>
    <property type="match status" value="1"/>
</dbReference>
<keyword evidence="3" id="KW-1185">Reference proteome</keyword>
<dbReference type="InterPro" id="IPR004879">
    <property type="entry name" value="Ssp411-like_TRX"/>
</dbReference>
<dbReference type="Gene3D" id="3.40.30.10">
    <property type="entry name" value="Glutaredoxin"/>
    <property type="match status" value="1"/>
</dbReference>
<dbReference type="SUPFAM" id="SSF52833">
    <property type="entry name" value="Thioredoxin-like"/>
    <property type="match status" value="1"/>
</dbReference>
<evidence type="ECO:0000259" key="1">
    <source>
        <dbReference type="Pfam" id="PF03190"/>
    </source>
</evidence>
<dbReference type="CDD" id="cd02955">
    <property type="entry name" value="SSP411"/>
    <property type="match status" value="1"/>
</dbReference>
<evidence type="ECO:0000313" key="2">
    <source>
        <dbReference type="EMBL" id="VDP09249.1"/>
    </source>
</evidence>
<dbReference type="InterPro" id="IPR024705">
    <property type="entry name" value="Ssp411"/>
</dbReference>
<organism evidence="4">
    <name type="scientific">Soboliphyme baturini</name>
    <dbReference type="NCBI Taxonomy" id="241478"/>
    <lineage>
        <taxon>Eukaryota</taxon>
        <taxon>Metazoa</taxon>
        <taxon>Ecdysozoa</taxon>
        <taxon>Nematoda</taxon>
        <taxon>Enoplea</taxon>
        <taxon>Dorylaimia</taxon>
        <taxon>Dioctophymatida</taxon>
        <taxon>Dioctophymatoidea</taxon>
        <taxon>Soboliphymatidae</taxon>
        <taxon>Soboliphyme</taxon>
    </lineage>
</organism>
<sequence length="233" mass="26437">MATASCSSGDKVPNHLIGEHSPYLLQHVYNPVDWYPWNEEALAKAAKEDKLIFLSIGYSSCHWCHVMERESFEDEEVAAIMNRHYISIKVDREERPDVDQIYTRLLQAMTGSAGWPMSIWLTPQLQPVLARTYLPPWNKYGSPSFVSVLNAVATAYKKNPLEVRHQAQEIHSVLQRICKRDGSSVAEMPAQDSAKRCFDVLRKTFDDVWGGFGSEPKFPTPGKHASAFRSSEH</sequence>
<proteinExistence type="predicted"/>
<dbReference type="Pfam" id="PF03190">
    <property type="entry name" value="Thioredox_DsbH"/>
    <property type="match status" value="1"/>
</dbReference>
<accession>A0A183IR66</accession>
<evidence type="ECO:0000313" key="4">
    <source>
        <dbReference type="WBParaSite" id="SBAD_0000635101-mRNA-1"/>
    </source>
</evidence>
<dbReference type="EMBL" id="UZAM01009498">
    <property type="protein sequence ID" value="VDP09249.1"/>
    <property type="molecule type" value="Genomic_DNA"/>
</dbReference>
<dbReference type="OrthoDB" id="1923667at2759"/>
<dbReference type="AlphaFoldDB" id="A0A183IR66"/>
<feature type="domain" description="Spermatogenesis-associated protein 20-like TRX" evidence="1">
    <location>
        <begin position="14"/>
        <end position="174"/>
    </location>
</feature>
<gene>
    <name evidence="2" type="ORF">SBAD_LOCUS6113</name>
</gene>
<protein>
    <submittedName>
        <fullName evidence="4">Thioredox_DsbH domain-containing protein</fullName>
    </submittedName>
</protein>
<dbReference type="WBParaSite" id="SBAD_0000635101-mRNA-1">
    <property type="protein sequence ID" value="SBAD_0000635101-mRNA-1"/>
    <property type="gene ID" value="SBAD_0000635101"/>
</dbReference>
<name>A0A183IR66_9BILA</name>
<reference evidence="2 3" key="2">
    <citation type="submission" date="2018-11" db="EMBL/GenBank/DDBJ databases">
        <authorList>
            <consortium name="Pathogen Informatics"/>
        </authorList>
    </citation>
    <scope>NUCLEOTIDE SEQUENCE [LARGE SCALE GENOMIC DNA]</scope>
</reference>
<evidence type="ECO:0000313" key="3">
    <source>
        <dbReference type="Proteomes" id="UP000270296"/>
    </source>
</evidence>